<evidence type="ECO:0000256" key="3">
    <source>
        <dbReference type="RuleBase" id="RU003494"/>
    </source>
</evidence>
<keyword evidence="2 6" id="KW-0808">Transferase</keyword>
<dbReference type="InterPro" id="IPR010987">
    <property type="entry name" value="Glutathione-S-Trfase_C-like"/>
</dbReference>
<comment type="similarity">
    <text evidence="1 3">Belongs to the GST superfamily.</text>
</comment>
<dbReference type="GO" id="GO:0004364">
    <property type="term" value="F:glutathione transferase activity"/>
    <property type="evidence" value="ECO:0007669"/>
    <property type="project" value="UniProtKB-EC"/>
</dbReference>
<dbReference type="SUPFAM" id="SSF52833">
    <property type="entry name" value="Thioredoxin-like"/>
    <property type="match status" value="1"/>
</dbReference>
<dbReference type="InterPro" id="IPR036282">
    <property type="entry name" value="Glutathione-S-Trfase_C_sf"/>
</dbReference>
<evidence type="ECO:0000256" key="1">
    <source>
        <dbReference type="ARBA" id="ARBA00007409"/>
    </source>
</evidence>
<dbReference type="RefSeq" id="WP_184219918.1">
    <property type="nucleotide sequence ID" value="NZ_JACIIU010000002.1"/>
</dbReference>
<dbReference type="PROSITE" id="PS50405">
    <property type="entry name" value="GST_CTER"/>
    <property type="match status" value="1"/>
</dbReference>
<dbReference type="InterPro" id="IPR040079">
    <property type="entry name" value="Glutathione_S-Trfase"/>
</dbReference>
<dbReference type="InterPro" id="IPR004045">
    <property type="entry name" value="Glutathione_S-Trfase_N"/>
</dbReference>
<dbReference type="EMBL" id="JACIIU010000002">
    <property type="protein sequence ID" value="MBB6260128.1"/>
    <property type="molecule type" value="Genomic_DNA"/>
</dbReference>
<keyword evidence="7" id="KW-1185">Reference proteome</keyword>
<dbReference type="InterPro" id="IPR036249">
    <property type="entry name" value="Thioredoxin-like_sf"/>
</dbReference>
<dbReference type="Proteomes" id="UP000555393">
    <property type="component" value="Unassembled WGS sequence"/>
</dbReference>
<evidence type="ECO:0000256" key="2">
    <source>
        <dbReference type="ARBA" id="ARBA00022679"/>
    </source>
</evidence>
<dbReference type="EC" id="2.5.1.18" evidence="6"/>
<protein>
    <submittedName>
        <fullName evidence="6">Glutathione S-transferase</fullName>
        <ecNumber evidence="6">2.5.1.18</ecNumber>
    </submittedName>
</protein>
<proteinExistence type="inferred from homology"/>
<dbReference type="PANTHER" id="PTHR44051:SF19">
    <property type="entry name" value="DISULFIDE-BOND OXIDOREDUCTASE YFCG"/>
    <property type="match status" value="1"/>
</dbReference>
<dbReference type="PROSITE" id="PS50404">
    <property type="entry name" value="GST_NTER"/>
    <property type="match status" value="1"/>
</dbReference>
<dbReference type="Pfam" id="PF00043">
    <property type="entry name" value="GST_C"/>
    <property type="match status" value="1"/>
</dbReference>
<gene>
    <name evidence="6" type="ORF">FHS77_000652</name>
</gene>
<dbReference type="CDD" id="cd03047">
    <property type="entry name" value="GST_N_2"/>
    <property type="match status" value="1"/>
</dbReference>
<evidence type="ECO:0000313" key="6">
    <source>
        <dbReference type="EMBL" id="MBB6260128.1"/>
    </source>
</evidence>
<evidence type="ECO:0000259" key="5">
    <source>
        <dbReference type="PROSITE" id="PS50405"/>
    </source>
</evidence>
<dbReference type="FunFam" id="3.40.30.10:FF:000039">
    <property type="entry name" value="Glutathione S-transferase domain"/>
    <property type="match status" value="1"/>
</dbReference>
<dbReference type="Gene3D" id="1.20.1050.10">
    <property type="match status" value="1"/>
</dbReference>
<organism evidence="6 7">
    <name type="scientific">Paenochrobactrum gallinarii</name>
    <dbReference type="NCBI Taxonomy" id="643673"/>
    <lineage>
        <taxon>Bacteria</taxon>
        <taxon>Pseudomonadati</taxon>
        <taxon>Pseudomonadota</taxon>
        <taxon>Alphaproteobacteria</taxon>
        <taxon>Hyphomicrobiales</taxon>
        <taxon>Brucellaceae</taxon>
        <taxon>Paenochrobactrum</taxon>
    </lineage>
</organism>
<dbReference type="SFLD" id="SFLDG00358">
    <property type="entry name" value="Main_(cytGST)"/>
    <property type="match status" value="1"/>
</dbReference>
<sequence>MKIWGRDSSGNVKKTLWTAEELSQDVEYIHAGGKHGGLDNPEFLKRNPNGKVPLLEDGSLNLWESNVIVRYLAAQYGKGSLWIENPAERASAEKWMDWTSNSVAPHFRTIIMHGLRLPEAQREPKLLAQSVAELSRVLEIAEAHLSENEWMTGKAFGIGDIPLGVNIYLWFGLSLERPSFPNLERWYQQLQTRPAYRRRVMTTIE</sequence>
<accession>A0A841M1V6</accession>
<name>A0A841M1V6_9HYPH</name>
<dbReference type="SUPFAM" id="SSF47616">
    <property type="entry name" value="GST C-terminal domain-like"/>
    <property type="match status" value="1"/>
</dbReference>
<dbReference type="Gene3D" id="3.40.30.10">
    <property type="entry name" value="Glutaredoxin"/>
    <property type="match status" value="1"/>
</dbReference>
<reference evidence="6 7" key="1">
    <citation type="submission" date="2020-08" db="EMBL/GenBank/DDBJ databases">
        <title>Genomic Encyclopedia of Type Strains, Phase IV (KMG-IV): sequencing the most valuable type-strain genomes for metagenomic binning, comparative biology and taxonomic classification.</title>
        <authorList>
            <person name="Goeker M."/>
        </authorList>
    </citation>
    <scope>NUCLEOTIDE SEQUENCE [LARGE SCALE GENOMIC DNA]</scope>
    <source>
        <strain evidence="6 7">DSM 22336</strain>
    </source>
</reference>
<feature type="domain" description="GST C-terminal" evidence="5">
    <location>
        <begin position="85"/>
        <end position="205"/>
    </location>
</feature>
<dbReference type="Pfam" id="PF02798">
    <property type="entry name" value="GST_N"/>
    <property type="match status" value="1"/>
</dbReference>
<dbReference type="AlphaFoldDB" id="A0A841M1V6"/>
<dbReference type="SFLD" id="SFLDS00019">
    <property type="entry name" value="Glutathione_Transferase_(cytos"/>
    <property type="match status" value="1"/>
</dbReference>
<comment type="caution">
    <text evidence="6">The sequence shown here is derived from an EMBL/GenBank/DDBJ whole genome shotgun (WGS) entry which is preliminary data.</text>
</comment>
<evidence type="ECO:0000313" key="7">
    <source>
        <dbReference type="Proteomes" id="UP000555393"/>
    </source>
</evidence>
<dbReference type="SFLD" id="SFLDG01150">
    <property type="entry name" value="Main.1:_Beta-like"/>
    <property type="match status" value="1"/>
</dbReference>
<dbReference type="InterPro" id="IPR004046">
    <property type="entry name" value="GST_C"/>
</dbReference>
<dbReference type="PANTHER" id="PTHR44051">
    <property type="entry name" value="GLUTATHIONE S-TRANSFERASE-RELATED"/>
    <property type="match status" value="1"/>
</dbReference>
<feature type="domain" description="GST N-terminal" evidence="4">
    <location>
        <begin position="1"/>
        <end position="80"/>
    </location>
</feature>
<evidence type="ECO:0000259" key="4">
    <source>
        <dbReference type="PROSITE" id="PS50404"/>
    </source>
</evidence>